<gene>
    <name evidence="1" type="ORF">Poly21_07720</name>
</gene>
<organism evidence="1 2">
    <name type="scientific">Allorhodopirellula heiligendammensis</name>
    <dbReference type="NCBI Taxonomy" id="2714739"/>
    <lineage>
        <taxon>Bacteria</taxon>
        <taxon>Pseudomonadati</taxon>
        <taxon>Planctomycetota</taxon>
        <taxon>Planctomycetia</taxon>
        <taxon>Pirellulales</taxon>
        <taxon>Pirellulaceae</taxon>
        <taxon>Allorhodopirellula</taxon>
    </lineage>
</organism>
<protein>
    <submittedName>
        <fullName evidence="1">Uncharacterized protein</fullName>
    </submittedName>
</protein>
<evidence type="ECO:0000313" key="1">
    <source>
        <dbReference type="EMBL" id="TWU18608.1"/>
    </source>
</evidence>
<accession>A0A5C6C399</accession>
<proteinExistence type="predicted"/>
<evidence type="ECO:0000313" key="2">
    <source>
        <dbReference type="Proteomes" id="UP000319908"/>
    </source>
</evidence>
<dbReference type="Proteomes" id="UP000319908">
    <property type="component" value="Unassembled WGS sequence"/>
</dbReference>
<comment type="caution">
    <text evidence="1">The sequence shown here is derived from an EMBL/GenBank/DDBJ whole genome shotgun (WGS) entry which is preliminary data.</text>
</comment>
<dbReference type="EMBL" id="SJPU01000001">
    <property type="protein sequence ID" value="TWU18608.1"/>
    <property type="molecule type" value="Genomic_DNA"/>
</dbReference>
<keyword evidence="2" id="KW-1185">Reference proteome</keyword>
<dbReference type="AlphaFoldDB" id="A0A5C6C399"/>
<reference evidence="1 2" key="1">
    <citation type="journal article" date="2020" name="Antonie Van Leeuwenhoek">
        <title>Rhodopirellula heiligendammensis sp. nov., Rhodopirellula pilleata sp. nov., and Rhodopirellula solitaria sp. nov. isolated from natural or artificial marine surfaces in Northern Germany and California, USA, and emended description of the genus Rhodopirellula.</title>
        <authorList>
            <person name="Kallscheuer N."/>
            <person name="Wiegand S."/>
            <person name="Jogler M."/>
            <person name="Boedeker C."/>
            <person name="Peeters S.H."/>
            <person name="Rast P."/>
            <person name="Heuer A."/>
            <person name="Jetten M.S.M."/>
            <person name="Rohde M."/>
            <person name="Jogler C."/>
        </authorList>
    </citation>
    <scope>NUCLEOTIDE SEQUENCE [LARGE SCALE GENOMIC DNA]</scope>
    <source>
        <strain evidence="1 2">Poly21</strain>
    </source>
</reference>
<name>A0A5C6C399_9BACT</name>
<sequence length="65" mass="7337">MMTRFSAKFGCISIHEPRGDFYQSGITTQASFCFQFSKIAVKKAPAPGQFAISPRKTRDYEINDL</sequence>